<accession>A0A975TRX7</accession>
<keyword evidence="1" id="KW-0732">Signal</keyword>
<reference evidence="2 3" key="1">
    <citation type="submission" date="2021-07" db="EMBL/GenBank/DDBJ databases">
        <title>Karlodiniumbacter phycospheric gen. nov., sp. nov., a phycosphere bacterium isolated from karlodinium veneficum.</title>
        <authorList>
            <person name="Peng Y."/>
            <person name="Jiang L."/>
            <person name="Lee J."/>
        </authorList>
    </citation>
    <scope>NUCLEOTIDE SEQUENCE</scope>
    <source>
        <strain evidence="2 3">N5</strain>
    </source>
</reference>
<protein>
    <submittedName>
        <fullName evidence="2">Uncharacterized protein</fullName>
    </submittedName>
</protein>
<evidence type="ECO:0000256" key="1">
    <source>
        <dbReference type="SAM" id="SignalP"/>
    </source>
</evidence>
<keyword evidence="3" id="KW-1185">Reference proteome</keyword>
<dbReference type="EMBL" id="JAIMBW010000001">
    <property type="protein sequence ID" value="MBY4893695.1"/>
    <property type="molecule type" value="Genomic_DNA"/>
</dbReference>
<dbReference type="EMBL" id="CP078073">
    <property type="protein sequence ID" value="QXL86397.1"/>
    <property type="molecule type" value="Genomic_DNA"/>
</dbReference>
<proteinExistence type="predicted"/>
<evidence type="ECO:0000313" key="2">
    <source>
        <dbReference type="EMBL" id="QXL86397.1"/>
    </source>
</evidence>
<dbReference type="Proteomes" id="UP000693972">
    <property type="component" value="Unassembled WGS sequence"/>
</dbReference>
<evidence type="ECO:0000313" key="3">
    <source>
        <dbReference type="Proteomes" id="UP000693972"/>
    </source>
</evidence>
<organism evidence="2">
    <name type="scientific">Gymnodinialimonas phycosphaerae</name>
    <dbReference type="NCBI Taxonomy" id="2841589"/>
    <lineage>
        <taxon>Bacteria</taxon>
        <taxon>Pseudomonadati</taxon>
        <taxon>Pseudomonadota</taxon>
        <taxon>Alphaproteobacteria</taxon>
        <taxon>Rhodobacterales</taxon>
        <taxon>Paracoccaceae</taxon>
        <taxon>Gymnodinialimonas</taxon>
    </lineage>
</organism>
<gene>
    <name evidence="2" type="ORF">KUL25_13065</name>
</gene>
<sequence length="165" mass="17077">MLRNLLFCFAGALGLSASSAFAELSIDGPCSQGHRWTATLINQGGGGIASYNTCTPEFDMVYLRCTPGSPAVDITIENAFPGLGPQERLTANVVVDGSAFPVSGTVVYSEMTGSGHPVFTLDQADPLFAALGQESRASVSLAGTTFAMHLSGSSDILSAMFEGCQ</sequence>
<feature type="signal peptide" evidence="1">
    <location>
        <begin position="1"/>
        <end position="22"/>
    </location>
</feature>
<dbReference type="AlphaFoldDB" id="A0A975TRX7"/>
<feature type="chain" id="PRO_5037169943" evidence="1">
    <location>
        <begin position="23"/>
        <end position="165"/>
    </location>
</feature>
<name>A0A975TRX7_9RHOB</name>
<dbReference type="RefSeq" id="WP_257893360.1">
    <property type="nucleotide sequence ID" value="NZ_JAIMBW010000001.1"/>
</dbReference>